<dbReference type="OrthoDB" id="4748970at2759"/>
<evidence type="ECO:0000259" key="2">
    <source>
        <dbReference type="Pfam" id="PF16832"/>
    </source>
</evidence>
<name>K7VKE0_HUMAN</name>
<accession>K7VKE0</accession>
<dbReference type="InterPro" id="IPR031784">
    <property type="entry name" value="EKLF_TAD2"/>
</dbReference>
<dbReference type="PeptideAtlas" id="K7VKE0"/>
<dbReference type="EMBL" id="JX877554">
    <property type="protein sequence ID" value="AFW90650.1"/>
    <property type="molecule type" value="Genomic_DNA"/>
</dbReference>
<dbReference type="InterPro" id="IPR031786">
    <property type="entry name" value="EKLF_TAD1"/>
</dbReference>
<feature type="compositionally biased region" description="Basic and acidic residues" evidence="1">
    <location>
        <begin position="26"/>
        <end position="35"/>
    </location>
</feature>
<evidence type="ECO:0000259" key="3">
    <source>
        <dbReference type="Pfam" id="PF16833"/>
    </source>
</evidence>
<feature type="domain" description="Krueppel-like factor 1 transactivation" evidence="3">
    <location>
        <begin position="59"/>
        <end position="85"/>
    </location>
</feature>
<evidence type="ECO:0000313" key="4">
    <source>
        <dbReference type="EMBL" id="AFW90650.1"/>
    </source>
</evidence>
<evidence type="ECO:0000256" key="1">
    <source>
        <dbReference type="SAM" id="MobiDB-lite"/>
    </source>
</evidence>
<feature type="region of interest" description="Disordered" evidence="1">
    <location>
        <begin position="1"/>
        <end position="110"/>
    </location>
</feature>
<dbReference type="AlphaFoldDB" id="K7VKE0"/>
<dbReference type="Pfam" id="PF16833">
    <property type="entry name" value="EKLF_TAD2"/>
    <property type="match status" value="1"/>
</dbReference>
<organism evidence="4">
    <name type="scientific">Homo sapiens</name>
    <name type="common">Human</name>
    <dbReference type="NCBI Taxonomy" id="9606"/>
    <lineage>
        <taxon>Eukaryota</taxon>
        <taxon>Metazoa</taxon>
        <taxon>Chordata</taxon>
        <taxon>Craniata</taxon>
        <taxon>Vertebrata</taxon>
        <taxon>Euteleostomi</taxon>
        <taxon>Mammalia</taxon>
        <taxon>Eutheria</taxon>
        <taxon>Euarchontoglires</taxon>
        <taxon>Primates</taxon>
        <taxon>Haplorrhini</taxon>
        <taxon>Catarrhini</taxon>
        <taxon>Hominidae</taxon>
        <taxon>Homo</taxon>
    </lineage>
</organism>
<sequence>MATAETALPSISTLTALGPFPDTQDDFLKWWRSEEAQDMGPGPPDPTEPPLHVKSEDQPGEEEDDERGADATWDLDLLLTNFSGPEPGGAPQTCALAPSEASGAQYPPPPETLGAYAGGPGLVAGLLGSEDHSGWVRPALRARAPDAFVGPALAPAPAPEPKALALQPVYPGPGARRRLLGWLLPADRAFSACGVGRPLRATVRVPRDVPGASVPRALPALPRAPGTRARSRHVPLLPELFGTRDGGHWTRGDCRGSRCDSRDRAIQARPTFVGAQEAGSAHVRAPGLRQELHQELPPEGASAHAHRGEAIRLHVGRLRLEIRALGRADPPLPETHGAAPLPLPALPTCFFAL</sequence>
<proteinExistence type="predicted"/>
<feature type="domain" description="Krueppel-like factor 1 transactivation" evidence="2">
    <location>
        <begin position="22"/>
        <end position="47"/>
    </location>
</feature>
<reference evidence="4" key="1">
    <citation type="journal article" date="2013" name="Transfusion">
        <title>A novel 519_525dup mutation of KLF1 gene identified in a Chinese blood donor with Lu(a-b-) phenotype.</title>
        <authorList>
            <person name="Wang Z."/>
            <person name="Luo G."/>
            <person name="Ji Y."/>
        </authorList>
    </citation>
    <scope>NUCLEOTIDE SEQUENCE</scope>
    <source>
        <tissue evidence="4">Peripheral blood</tissue>
    </source>
</reference>
<protein>
    <submittedName>
        <fullName evidence="4">Krueppel-like factor 1</fullName>
    </submittedName>
</protein>
<gene>
    <name evidence="4" type="primary">KLF1</name>
</gene>
<dbReference type="Pfam" id="PF16832">
    <property type="entry name" value="EKLF_TAD1"/>
    <property type="match status" value="1"/>
</dbReference>
<feature type="compositionally biased region" description="Acidic residues" evidence="1">
    <location>
        <begin position="58"/>
        <end position="67"/>
    </location>
</feature>